<dbReference type="Pfam" id="PF00092">
    <property type="entry name" value="VWA"/>
    <property type="match status" value="1"/>
</dbReference>
<protein>
    <recommendedName>
        <fullName evidence="2">VWFA domain-containing protein</fullName>
    </recommendedName>
</protein>
<keyword evidence="1" id="KW-1133">Transmembrane helix</keyword>
<name>A0A919SKK1_9ACTN</name>
<evidence type="ECO:0000259" key="2">
    <source>
        <dbReference type="PROSITE" id="PS50234"/>
    </source>
</evidence>
<dbReference type="InterPro" id="IPR036465">
    <property type="entry name" value="vWFA_dom_sf"/>
</dbReference>
<dbReference type="SMART" id="SM00327">
    <property type="entry name" value="VWA"/>
    <property type="match status" value="1"/>
</dbReference>
<evidence type="ECO:0000313" key="3">
    <source>
        <dbReference type="EMBL" id="GIM73371.1"/>
    </source>
</evidence>
<keyword evidence="1" id="KW-0812">Transmembrane</keyword>
<evidence type="ECO:0000313" key="4">
    <source>
        <dbReference type="Proteomes" id="UP000681340"/>
    </source>
</evidence>
<reference evidence="3" key="1">
    <citation type="submission" date="2021-03" db="EMBL/GenBank/DDBJ databases">
        <title>Whole genome shotgun sequence of Actinoplanes auranticolor NBRC 12245.</title>
        <authorList>
            <person name="Komaki H."/>
            <person name="Tamura T."/>
        </authorList>
    </citation>
    <scope>NUCLEOTIDE SEQUENCE</scope>
    <source>
        <strain evidence="3">NBRC 12245</strain>
    </source>
</reference>
<keyword evidence="4" id="KW-1185">Reference proteome</keyword>
<feature type="transmembrane region" description="Helical" evidence="1">
    <location>
        <begin position="12"/>
        <end position="37"/>
    </location>
</feature>
<gene>
    <name evidence="3" type="ORF">Aau02nite_55700</name>
</gene>
<evidence type="ECO:0000256" key="1">
    <source>
        <dbReference type="SAM" id="Phobius"/>
    </source>
</evidence>
<dbReference type="EMBL" id="BOQL01000044">
    <property type="protein sequence ID" value="GIM73371.1"/>
    <property type="molecule type" value="Genomic_DNA"/>
</dbReference>
<feature type="domain" description="VWFA" evidence="2">
    <location>
        <begin position="388"/>
        <end position="582"/>
    </location>
</feature>
<proteinExistence type="predicted"/>
<dbReference type="InterPro" id="IPR002035">
    <property type="entry name" value="VWF_A"/>
</dbReference>
<organism evidence="3 4">
    <name type="scientific">Actinoplanes auranticolor</name>
    <dbReference type="NCBI Taxonomy" id="47988"/>
    <lineage>
        <taxon>Bacteria</taxon>
        <taxon>Bacillati</taxon>
        <taxon>Actinomycetota</taxon>
        <taxon>Actinomycetes</taxon>
        <taxon>Micromonosporales</taxon>
        <taxon>Micromonosporaceae</taxon>
        <taxon>Actinoplanes</taxon>
    </lineage>
</organism>
<keyword evidence="1" id="KW-0472">Membrane</keyword>
<sequence>MDRVPGRHRRTFSLTGIVVSAATASLVVIGAGSWLGYQRLSAGDCAGEVKLAVAAAAEIAGAIQTTADKWMQGEKAQVGGVCIKVAVAATDPATAAATIAAKHGVALPGLKPAAGRPVVPDVWVPDSSSWLLRVGGEAPGFVPTDNIPVAESPVVLAMPAPMAQKLGWPERKLKWQELLGQLTTGKTLLPGIVDPTRDAAGLTGLLALGAAAGNDISGAQRRVAALRKLAANTSSIRQDLLEKFPRTAAEVTTGLSAAPLSEEDVVSFNAGKPPIQLAALYLDPAPTALNYPFAVMPEVDPQKASAAAALHEELRGTTFRDALAAAGLRGPDGKAGAGFVAPTGAPPVATPVIAPGAGSSQGAAASAQASTAISQVLGSWAAITQPGRVLAVFDISGSMLTEVPTAGGLTRAEVTKRAAAQGLQLFDDRWAVGTWFFSTELVGKQAWQPKVPISPLSTARNKLNDALNDLKPKKTGDTGLYDTALAAYKNVQKGWQQGRVNSVILFTDGVNENPDGLTRDKLVADLKRARDPNKPVRMVIIGIGPEVDRAELKAISDASGPSSGVFIAEDPAKINEIFLQAIATRTGA</sequence>
<comment type="caution">
    <text evidence="3">The sequence shown here is derived from an EMBL/GenBank/DDBJ whole genome shotgun (WGS) entry which is preliminary data.</text>
</comment>
<dbReference type="PROSITE" id="PS50234">
    <property type="entry name" value="VWFA"/>
    <property type="match status" value="1"/>
</dbReference>
<dbReference type="Proteomes" id="UP000681340">
    <property type="component" value="Unassembled WGS sequence"/>
</dbReference>
<dbReference type="Gene3D" id="3.40.50.410">
    <property type="entry name" value="von Willebrand factor, type A domain"/>
    <property type="match status" value="1"/>
</dbReference>
<dbReference type="AlphaFoldDB" id="A0A919SKK1"/>
<dbReference type="SUPFAM" id="SSF53300">
    <property type="entry name" value="vWA-like"/>
    <property type="match status" value="1"/>
</dbReference>
<accession>A0A919SKK1</accession>